<keyword evidence="1" id="KW-0812">Transmembrane</keyword>
<protein>
    <submittedName>
        <fullName evidence="2">Uncharacterized protein</fullName>
    </submittedName>
</protein>
<evidence type="ECO:0000256" key="1">
    <source>
        <dbReference type="SAM" id="Phobius"/>
    </source>
</evidence>
<evidence type="ECO:0000313" key="3">
    <source>
        <dbReference type="Proteomes" id="UP001238163"/>
    </source>
</evidence>
<keyword evidence="1" id="KW-1133">Transmembrane helix</keyword>
<keyword evidence="1" id="KW-0472">Membrane</keyword>
<comment type="caution">
    <text evidence="2">The sequence shown here is derived from an EMBL/GenBank/DDBJ whole genome shotgun (WGS) entry which is preliminary data.</text>
</comment>
<feature type="transmembrane region" description="Helical" evidence="1">
    <location>
        <begin position="7"/>
        <end position="24"/>
    </location>
</feature>
<dbReference type="EMBL" id="JAUSVL010000001">
    <property type="protein sequence ID" value="MDQ0291414.1"/>
    <property type="molecule type" value="Genomic_DNA"/>
</dbReference>
<dbReference type="RefSeq" id="WP_307264172.1">
    <property type="nucleotide sequence ID" value="NZ_JAUSVL010000001.1"/>
</dbReference>
<organism evidence="2 3">
    <name type="scientific">Oligosphaera ethanolica</name>
    <dbReference type="NCBI Taxonomy" id="760260"/>
    <lineage>
        <taxon>Bacteria</taxon>
        <taxon>Pseudomonadati</taxon>
        <taxon>Lentisphaerota</taxon>
        <taxon>Oligosphaeria</taxon>
        <taxon>Oligosphaerales</taxon>
        <taxon>Oligosphaeraceae</taxon>
        <taxon>Oligosphaera</taxon>
    </lineage>
</organism>
<dbReference type="Proteomes" id="UP001238163">
    <property type="component" value="Unassembled WGS sequence"/>
</dbReference>
<keyword evidence="3" id="KW-1185">Reference proteome</keyword>
<reference evidence="2" key="1">
    <citation type="submission" date="2023-07" db="EMBL/GenBank/DDBJ databases">
        <title>Genomic Encyclopedia of Type Strains, Phase IV (KMG-IV): sequencing the most valuable type-strain genomes for metagenomic binning, comparative biology and taxonomic classification.</title>
        <authorList>
            <person name="Goeker M."/>
        </authorList>
    </citation>
    <scope>NUCLEOTIDE SEQUENCE</scope>
    <source>
        <strain evidence="2">DSM 24202</strain>
    </source>
</reference>
<evidence type="ECO:0000313" key="2">
    <source>
        <dbReference type="EMBL" id="MDQ0291414.1"/>
    </source>
</evidence>
<gene>
    <name evidence="2" type="ORF">J3R75_003521</name>
</gene>
<dbReference type="AlphaFoldDB" id="A0AAE4APJ8"/>
<proteinExistence type="predicted"/>
<name>A0AAE4APJ8_9BACT</name>
<sequence length="182" mass="21568">MRTNRKSLYANVFYICALVLLYSTNFSCINRAKEISPSYTYDDAEIVIKDSWELMRKIIENLVEVDDNPTIVGYDLYYKSREEIYKTLGKYGFSEKTTNQEMESFLNHIKEGDYSGEIFTYDVVTSAKSDIYICQRVNYIFVLMIFKEANDDISLFGFIRDDRPGVTIRWQKTWSNYMNIFY</sequence>
<accession>A0AAE4APJ8</accession>